<dbReference type="EMBL" id="KZ293431">
    <property type="protein sequence ID" value="PBK68672.1"/>
    <property type="molecule type" value="Genomic_DNA"/>
</dbReference>
<sequence length="227" mass="26020">MGIGSILQEAPTQHFEVRPPRDPLLQMVLGENNNSTIGRLCTRRGPKGYRNECTPYHRPASILTFLCRMHRDPDCWTGRSCLPSAYVFVPDRPLTPIWDSADKYDQPRAVSRPTNSCDLHIHWMCHVIHLLGRNQEIRSGQSHQVTRSASLVCLVYAARYLASNPRHTARGSSQEYSRRNEIHHHQRLSHDGSHNDFSHYHYSLAFRALQTRNSIIGASRPQVAAHW</sequence>
<proteinExistence type="predicted"/>
<evidence type="ECO:0000313" key="1">
    <source>
        <dbReference type="EMBL" id="PBK68672.1"/>
    </source>
</evidence>
<protein>
    <submittedName>
        <fullName evidence="1">Uncharacterized protein</fullName>
    </submittedName>
</protein>
<gene>
    <name evidence="1" type="ORF">ARMSODRAFT_1085140</name>
</gene>
<dbReference type="Proteomes" id="UP000218334">
    <property type="component" value="Unassembled WGS sequence"/>
</dbReference>
<accession>A0A2H3BNY9</accession>
<dbReference type="AlphaFoldDB" id="A0A2H3BNY9"/>
<keyword evidence="2" id="KW-1185">Reference proteome</keyword>
<name>A0A2H3BNY9_9AGAR</name>
<reference evidence="2" key="1">
    <citation type="journal article" date="2017" name="Nat. Ecol. Evol.">
        <title>Genome expansion and lineage-specific genetic innovations in the forest pathogenic fungi Armillaria.</title>
        <authorList>
            <person name="Sipos G."/>
            <person name="Prasanna A.N."/>
            <person name="Walter M.C."/>
            <person name="O'Connor E."/>
            <person name="Balint B."/>
            <person name="Krizsan K."/>
            <person name="Kiss B."/>
            <person name="Hess J."/>
            <person name="Varga T."/>
            <person name="Slot J."/>
            <person name="Riley R."/>
            <person name="Boka B."/>
            <person name="Rigling D."/>
            <person name="Barry K."/>
            <person name="Lee J."/>
            <person name="Mihaltcheva S."/>
            <person name="LaButti K."/>
            <person name="Lipzen A."/>
            <person name="Waldron R."/>
            <person name="Moloney N.M."/>
            <person name="Sperisen C."/>
            <person name="Kredics L."/>
            <person name="Vagvoelgyi C."/>
            <person name="Patrignani A."/>
            <person name="Fitzpatrick D."/>
            <person name="Nagy I."/>
            <person name="Doyle S."/>
            <person name="Anderson J.B."/>
            <person name="Grigoriev I.V."/>
            <person name="Gueldener U."/>
            <person name="Muensterkoetter M."/>
            <person name="Nagy L.G."/>
        </authorList>
    </citation>
    <scope>NUCLEOTIDE SEQUENCE [LARGE SCALE GENOMIC DNA]</scope>
    <source>
        <strain evidence="2">28-4</strain>
    </source>
</reference>
<evidence type="ECO:0000313" key="2">
    <source>
        <dbReference type="Proteomes" id="UP000218334"/>
    </source>
</evidence>
<organism evidence="1 2">
    <name type="scientific">Armillaria solidipes</name>
    <dbReference type="NCBI Taxonomy" id="1076256"/>
    <lineage>
        <taxon>Eukaryota</taxon>
        <taxon>Fungi</taxon>
        <taxon>Dikarya</taxon>
        <taxon>Basidiomycota</taxon>
        <taxon>Agaricomycotina</taxon>
        <taxon>Agaricomycetes</taxon>
        <taxon>Agaricomycetidae</taxon>
        <taxon>Agaricales</taxon>
        <taxon>Marasmiineae</taxon>
        <taxon>Physalacriaceae</taxon>
        <taxon>Armillaria</taxon>
    </lineage>
</organism>